<organism evidence="2">
    <name type="scientific">Photinus pyralis</name>
    <name type="common">Common eastern firefly</name>
    <name type="synonym">Lampyris pyralis</name>
    <dbReference type="NCBI Taxonomy" id="7054"/>
    <lineage>
        <taxon>Eukaryota</taxon>
        <taxon>Metazoa</taxon>
        <taxon>Ecdysozoa</taxon>
        <taxon>Arthropoda</taxon>
        <taxon>Hexapoda</taxon>
        <taxon>Insecta</taxon>
        <taxon>Pterygota</taxon>
        <taxon>Neoptera</taxon>
        <taxon>Endopterygota</taxon>
        <taxon>Coleoptera</taxon>
        <taxon>Polyphaga</taxon>
        <taxon>Elateriformia</taxon>
        <taxon>Elateroidea</taxon>
        <taxon>Lampyridae</taxon>
        <taxon>Lampyrinae</taxon>
        <taxon>Photinus</taxon>
    </lineage>
</organism>
<sequence length="186" mass="21549">MTGRNMPSKFDLLLERSDGKGDPNVKMAQQFNRHHGAKARTFGIGETVYYQMHHGNDWMWHPGVILKQLGETNFLINVKDRIIKAHKNQLQRRVSPIHQDNETDHYDYFDCNSYSCQNNQILESPLPQDDPNESRMTSSFDDADGEFSEEEVQIQPYVNDRPHRTTAGKLPEKYKDFVMAVLAKHA</sequence>
<dbReference type="EMBL" id="GEZM01062264">
    <property type="protein sequence ID" value="JAV69908.1"/>
    <property type="molecule type" value="Transcribed_RNA"/>
</dbReference>
<dbReference type="EMBL" id="GEZM01062267">
    <property type="protein sequence ID" value="JAV69901.1"/>
    <property type="molecule type" value="Transcribed_RNA"/>
</dbReference>
<proteinExistence type="predicted"/>
<dbReference type="EMBL" id="GEZM01062272">
    <property type="protein sequence ID" value="JAV69888.1"/>
    <property type="molecule type" value="Transcribed_RNA"/>
</dbReference>
<evidence type="ECO:0000313" key="2">
    <source>
        <dbReference type="EMBL" id="JAV69901.1"/>
    </source>
</evidence>
<dbReference type="AlphaFoldDB" id="A0A1Y1LAK0"/>
<accession>A0A1Y1LAK0</accession>
<name>A0A1Y1LAK0_PHOPY</name>
<protein>
    <submittedName>
        <fullName evidence="2">Uncharacterized protein</fullName>
    </submittedName>
</protein>
<reference evidence="2" key="1">
    <citation type="journal article" date="2016" name="Sci. Rep.">
        <title>Molecular characterization of firefly nuptial gifts: a multi-omics approach sheds light on postcopulatory sexual selection.</title>
        <authorList>
            <person name="Al-Wathiqui N."/>
            <person name="Fallon T.R."/>
            <person name="South A."/>
            <person name="Weng J.K."/>
            <person name="Lewis S.M."/>
        </authorList>
    </citation>
    <scope>NUCLEOTIDE SEQUENCE</scope>
</reference>
<dbReference type="EMBL" id="GEZM01062268">
    <property type="protein sequence ID" value="JAV69895.1"/>
    <property type="molecule type" value="Transcribed_RNA"/>
</dbReference>
<feature type="region of interest" description="Disordered" evidence="1">
    <location>
        <begin position="122"/>
        <end position="142"/>
    </location>
</feature>
<evidence type="ECO:0000256" key="1">
    <source>
        <dbReference type="SAM" id="MobiDB-lite"/>
    </source>
</evidence>